<proteinExistence type="predicted"/>
<comment type="caution">
    <text evidence="3">The sequence shown here is derived from an EMBL/GenBank/DDBJ whole genome shotgun (WGS) entry which is preliminary data.</text>
</comment>
<dbReference type="InterPro" id="IPR043519">
    <property type="entry name" value="NT_sf"/>
</dbReference>
<dbReference type="InterPro" id="IPR018821">
    <property type="entry name" value="DUF294_put_nucleoTrafse_sb-bd"/>
</dbReference>
<dbReference type="Proteomes" id="UP000180043">
    <property type="component" value="Unassembled WGS sequence"/>
</dbReference>
<dbReference type="EMBL" id="MLIQ01000016">
    <property type="protein sequence ID" value="OHU56540.1"/>
    <property type="molecule type" value="Genomic_DNA"/>
</dbReference>
<dbReference type="AlphaFoldDB" id="A0A1S1LJE9"/>
<evidence type="ECO:0008006" key="5">
    <source>
        <dbReference type="Google" id="ProtNLM"/>
    </source>
</evidence>
<evidence type="ECO:0000259" key="1">
    <source>
        <dbReference type="Pfam" id="PF03445"/>
    </source>
</evidence>
<dbReference type="RefSeq" id="WP_057969075.1">
    <property type="nucleotide sequence ID" value="NZ_MLII01000011.1"/>
</dbReference>
<protein>
    <recommendedName>
        <fullName evidence="5">Signal-transduction protein containing cAMP-binding and CBS domains</fullName>
    </recommendedName>
</protein>
<feature type="domain" description="DUF294" evidence="2">
    <location>
        <begin position="209"/>
        <end position="340"/>
    </location>
</feature>
<dbReference type="Pfam" id="PF03445">
    <property type="entry name" value="DUF294"/>
    <property type="match status" value="1"/>
</dbReference>
<dbReference type="Pfam" id="PF10335">
    <property type="entry name" value="DUF294_C"/>
    <property type="match status" value="1"/>
</dbReference>
<name>A0A1S1LJE9_MYCCH</name>
<accession>A0A1S1LJE9</accession>
<evidence type="ECO:0000313" key="3">
    <source>
        <dbReference type="EMBL" id="OHU56540.1"/>
    </source>
</evidence>
<dbReference type="Gene3D" id="3.30.460.10">
    <property type="entry name" value="Beta Polymerase, domain 2"/>
    <property type="match status" value="1"/>
</dbReference>
<dbReference type="SUPFAM" id="SSF81301">
    <property type="entry name" value="Nucleotidyltransferase"/>
    <property type="match status" value="1"/>
</dbReference>
<dbReference type="GO" id="GO:0008773">
    <property type="term" value="F:[protein-PII] uridylyltransferase activity"/>
    <property type="evidence" value="ECO:0007669"/>
    <property type="project" value="InterPro"/>
</dbReference>
<evidence type="ECO:0000259" key="2">
    <source>
        <dbReference type="Pfam" id="PF10335"/>
    </source>
</evidence>
<reference evidence="3 4" key="1">
    <citation type="submission" date="2016-10" db="EMBL/GenBank/DDBJ databases">
        <title>Evaluation of Human, Veterinary and Environmental Mycobacterium chelonae Isolates by Core Genome Phylogenomic Analysis, Targeted Gene Comparison, and Anti-microbial Susceptibility Patterns: A Tale of Mistaken Identities.</title>
        <authorList>
            <person name="Fogelson S.B."/>
            <person name="Camus A.C."/>
            <person name="Lorenz W."/>
            <person name="Vasireddy R."/>
            <person name="Vasireddy S."/>
            <person name="Smith T."/>
            <person name="Brown-Elliott B.A."/>
            <person name="Wallace R.J.Jr."/>
            <person name="Hasan N.A."/>
            <person name="Reischl U."/>
            <person name="Sanchez S."/>
        </authorList>
    </citation>
    <scope>NUCLEOTIDE SEQUENCE [LARGE SCALE GENOMIC DNA]</scope>
    <source>
        <strain evidence="3 4">15515</strain>
    </source>
</reference>
<organism evidence="3 4">
    <name type="scientific">Mycobacteroides chelonae</name>
    <name type="common">Mycobacterium chelonae</name>
    <dbReference type="NCBI Taxonomy" id="1774"/>
    <lineage>
        <taxon>Bacteria</taxon>
        <taxon>Bacillati</taxon>
        <taxon>Actinomycetota</taxon>
        <taxon>Actinomycetes</taxon>
        <taxon>Mycobacteriales</taxon>
        <taxon>Mycobacteriaceae</taxon>
        <taxon>Mycobacteroides</taxon>
    </lineage>
</organism>
<dbReference type="InterPro" id="IPR005105">
    <property type="entry name" value="GlnD_Uridyltrans_N"/>
</dbReference>
<evidence type="ECO:0000313" key="4">
    <source>
        <dbReference type="Proteomes" id="UP000180043"/>
    </source>
</evidence>
<sequence length="350" mass="37701">MSADVPPENGIALAITQIDIAADEAQFYAAMAAVRAAMAREVRARTPEAALAAAWSEALRHSIHASARLVTNGVNPGWAWFVSGSVARGEAAPGSDVETLLVVDDEVDADGKTYLMETAAQVHAMLERADIGSDANGVLASRGRFCRRKTNWFEGIERWCANPPEDRGVVMAGLMADSRGVDPGSLLSDNALRSENVRCAQRHYAIRLAMLQDAVAVRAGFPSRLRIFATQSDAVDLKVAAIDPVVKIARWAALSAGSDALATPERLDAASAAKVLDADDASTLRDCFAWLLRFRWRSRAAAWQDGRQLSDTVSLAALAPQERAVLRSVAREIAGIRRKLIYLSSTSSFR</sequence>
<gene>
    <name evidence="3" type="ORF">BKG82_14920</name>
</gene>
<feature type="domain" description="Protein-PII uridylyltransferase N-terminal" evidence="1">
    <location>
        <begin position="33"/>
        <end position="164"/>
    </location>
</feature>